<dbReference type="PROSITE" id="PS00078">
    <property type="entry name" value="COX2"/>
    <property type="match status" value="1"/>
</dbReference>
<dbReference type="SUPFAM" id="SSF46626">
    <property type="entry name" value="Cytochrome c"/>
    <property type="match status" value="1"/>
</dbReference>
<dbReference type="InterPro" id="IPR036909">
    <property type="entry name" value="Cyt_c-like_dom_sf"/>
</dbReference>
<keyword evidence="24" id="KW-1185">Reference proteome</keyword>
<comment type="caution">
    <text evidence="23">The sequence shown here is derived from an EMBL/GenBank/DDBJ whole genome shotgun (WGS) entry which is preliminary data.</text>
</comment>
<evidence type="ECO:0000256" key="13">
    <source>
        <dbReference type="ARBA" id="ARBA00023136"/>
    </source>
</evidence>
<keyword evidence="19" id="KW-0732">Signal</keyword>
<feature type="domain" description="Cytochrome oxidase subunit II transmembrane region profile" evidence="21">
    <location>
        <begin position="37"/>
        <end position="134"/>
    </location>
</feature>
<dbReference type="PROSITE" id="PS51007">
    <property type="entry name" value="CYTC"/>
    <property type="match status" value="1"/>
</dbReference>
<comment type="cofactor">
    <cofactor evidence="17">
        <name>Cu cation</name>
        <dbReference type="ChEBI" id="CHEBI:23378"/>
    </cofactor>
    <text evidence="17">Binds a copper A center.</text>
</comment>
<dbReference type="Proteomes" id="UP000248326">
    <property type="component" value="Unassembled WGS sequence"/>
</dbReference>
<dbReference type="GO" id="GO:0005886">
    <property type="term" value="C:plasma membrane"/>
    <property type="evidence" value="ECO:0007669"/>
    <property type="project" value="UniProtKB-SubCell"/>
</dbReference>
<dbReference type="Pfam" id="PF02790">
    <property type="entry name" value="COX2_TM"/>
    <property type="match status" value="1"/>
</dbReference>
<dbReference type="SUPFAM" id="SSF81464">
    <property type="entry name" value="Cytochrome c oxidase subunit II-like, transmembrane region"/>
    <property type="match status" value="1"/>
</dbReference>
<keyword evidence="11 15" id="KW-0408">Iron</keyword>
<evidence type="ECO:0000256" key="2">
    <source>
        <dbReference type="ARBA" id="ARBA00007866"/>
    </source>
</evidence>
<dbReference type="EC" id="7.1.1.9" evidence="17"/>
<evidence type="ECO:0000256" key="11">
    <source>
        <dbReference type="ARBA" id="ARBA00023004"/>
    </source>
</evidence>
<name>A0A318SK27_9DEIO</name>
<evidence type="ECO:0000259" key="22">
    <source>
        <dbReference type="PROSITE" id="PS51007"/>
    </source>
</evidence>
<dbReference type="PROSITE" id="PS50857">
    <property type="entry name" value="COX2_CUA"/>
    <property type="match status" value="1"/>
</dbReference>
<evidence type="ECO:0000256" key="17">
    <source>
        <dbReference type="RuleBase" id="RU004024"/>
    </source>
</evidence>
<dbReference type="InterPro" id="IPR009056">
    <property type="entry name" value="Cyt_c-like_dom"/>
</dbReference>
<evidence type="ECO:0000256" key="16">
    <source>
        <dbReference type="RuleBase" id="RU000456"/>
    </source>
</evidence>
<feature type="signal peptide" evidence="19">
    <location>
        <begin position="1"/>
        <end position="28"/>
    </location>
</feature>
<dbReference type="Pfam" id="PF00034">
    <property type="entry name" value="Cytochrom_C"/>
    <property type="match status" value="1"/>
</dbReference>
<feature type="domain" description="Cytochrome oxidase subunit II copper A binding" evidence="20">
    <location>
        <begin position="135"/>
        <end position="248"/>
    </location>
</feature>
<dbReference type="InterPro" id="IPR045187">
    <property type="entry name" value="CcO_II"/>
</dbReference>
<evidence type="ECO:0000313" key="24">
    <source>
        <dbReference type="Proteomes" id="UP000248326"/>
    </source>
</evidence>
<evidence type="ECO:0000256" key="9">
    <source>
        <dbReference type="ARBA" id="ARBA00022982"/>
    </source>
</evidence>
<evidence type="ECO:0000256" key="14">
    <source>
        <dbReference type="ARBA" id="ARBA00024688"/>
    </source>
</evidence>
<proteinExistence type="inferred from homology"/>
<evidence type="ECO:0000256" key="15">
    <source>
        <dbReference type="PROSITE-ProRule" id="PRU00433"/>
    </source>
</evidence>
<feature type="transmembrane region" description="Helical" evidence="18">
    <location>
        <begin position="59"/>
        <end position="83"/>
    </location>
</feature>
<reference evidence="23 24" key="1">
    <citation type="submission" date="2018-06" db="EMBL/GenBank/DDBJ databases">
        <title>Genomic Encyclopedia of Type Strains, Phase IV (KMG-IV): sequencing the most valuable type-strain genomes for metagenomic binning, comparative biology and taxonomic classification.</title>
        <authorList>
            <person name="Goeker M."/>
        </authorList>
    </citation>
    <scope>NUCLEOTIDE SEQUENCE [LARGE SCALE GENOMIC DNA]</scope>
    <source>
        <strain evidence="23 24">DSM 18048</strain>
    </source>
</reference>
<keyword evidence="8" id="KW-1278">Translocase</keyword>
<evidence type="ECO:0000256" key="1">
    <source>
        <dbReference type="ARBA" id="ARBA00004141"/>
    </source>
</evidence>
<keyword evidence="12 17" id="KW-0186">Copper</keyword>
<evidence type="ECO:0000256" key="3">
    <source>
        <dbReference type="ARBA" id="ARBA00022448"/>
    </source>
</evidence>
<evidence type="ECO:0000259" key="21">
    <source>
        <dbReference type="PROSITE" id="PS50999"/>
    </source>
</evidence>
<keyword evidence="9 16" id="KW-0249">Electron transport</keyword>
<dbReference type="Gene3D" id="1.10.287.90">
    <property type="match status" value="1"/>
</dbReference>
<evidence type="ECO:0000256" key="18">
    <source>
        <dbReference type="SAM" id="Phobius"/>
    </source>
</evidence>
<protein>
    <recommendedName>
        <fullName evidence="17">Cytochrome c oxidase subunit 2</fullName>
        <ecNumber evidence="17">7.1.1.9</ecNumber>
    </recommendedName>
</protein>
<dbReference type="InterPro" id="IPR008972">
    <property type="entry name" value="Cupredoxin"/>
</dbReference>
<dbReference type="GO" id="GO:0004129">
    <property type="term" value="F:cytochrome-c oxidase activity"/>
    <property type="evidence" value="ECO:0007669"/>
    <property type="project" value="UniProtKB-EC"/>
</dbReference>
<dbReference type="EMBL" id="QJSX01000011">
    <property type="protein sequence ID" value="PYE52908.1"/>
    <property type="molecule type" value="Genomic_DNA"/>
</dbReference>
<dbReference type="PANTHER" id="PTHR22888:SF9">
    <property type="entry name" value="CYTOCHROME C OXIDASE SUBUNIT 2"/>
    <property type="match status" value="1"/>
</dbReference>
<evidence type="ECO:0000256" key="4">
    <source>
        <dbReference type="ARBA" id="ARBA00022617"/>
    </source>
</evidence>
<keyword evidence="6 16" id="KW-0812">Transmembrane</keyword>
<feature type="chain" id="PRO_5016378452" description="Cytochrome c oxidase subunit 2" evidence="19">
    <location>
        <begin position="29"/>
        <end position="380"/>
    </location>
</feature>
<dbReference type="PRINTS" id="PR01166">
    <property type="entry name" value="CYCOXIDASEII"/>
</dbReference>
<sequence length="380" mass="41999">MNISHRLSAPTWHRGLALTLLSLGVALAQQTGGRGDTVSKHTVTLADMSSQYNREVLWMSIPAIVMSIIIFIGVSAALFYSVWKFRERKGDTREPSQFHGNNTLEVVLIAVPFVIITVLAVLTARTMARVNTVSAEAERVQVYAAQFWWNFEYPTHGGIRNGNEMVVPAGQPLQLEVTARDVMHGFWAPNLGGQRMNIPGHTSTYSIDTTREGVYQGNCSQLCGASHANMRYKVIALPQDQYSRFVAAAQAFKAPEPAPGSAEERGYQIFANGKEGQPACQNCHRVQGTPFNGAAGPDLSYFGSRYTLGAGMWEGEARQRELPLWLKNSPGVKPGSLMPAYPKLNDRDIGDLVAYLDSLKLPEDAAYYSWETKRFKVPER</sequence>
<evidence type="ECO:0000313" key="23">
    <source>
        <dbReference type="EMBL" id="PYE52908.1"/>
    </source>
</evidence>
<dbReference type="GO" id="GO:0005507">
    <property type="term" value="F:copper ion binding"/>
    <property type="evidence" value="ECO:0007669"/>
    <property type="project" value="InterPro"/>
</dbReference>
<keyword evidence="4 15" id="KW-0349">Heme</keyword>
<dbReference type="InterPro" id="IPR002429">
    <property type="entry name" value="CcO_II-like_C"/>
</dbReference>
<keyword evidence="7 15" id="KW-0479">Metal-binding</keyword>
<comment type="similarity">
    <text evidence="2 16">Belongs to the cytochrome c oxidase subunit 2 family.</text>
</comment>
<gene>
    <name evidence="23" type="ORF">DES52_11180</name>
</gene>
<dbReference type="Gene3D" id="2.60.40.420">
    <property type="entry name" value="Cupredoxins - blue copper proteins"/>
    <property type="match status" value="1"/>
</dbReference>
<comment type="subcellular location">
    <subcellularLocation>
        <location evidence="16">Cell membrane</location>
        <topology evidence="16">Multi-pass membrane protein</topology>
    </subcellularLocation>
    <subcellularLocation>
        <location evidence="1">Membrane</location>
        <topology evidence="1">Multi-pass membrane protein</topology>
    </subcellularLocation>
</comment>
<evidence type="ECO:0000256" key="10">
    <source>
        <dbReference type="ARBA" id="ARBA00022989"/>
    </source>
</evidence>
<evidence type="ECO:0000256" key="6">
    <source>
        <dbReference type="ARBA" id="ARBA00022692"/>
    </source>
</evidence>
<dbReference type="NCBIfam" id="TIGR02866">
    <property type="entry name" value="CoxB"/>
    <property type="match status" value="1"/>
</dbReference>
<dbReference type="SUPFAM" id="SSF49503">
    <property type="entry name" value="Cupredoxins"/>
    <property type="match status" value="1"/>
</dbReference>
<keyword evidence="3 16" id="KW-0813">Transport</keyword>
<evidence type="ECO:0000256" key="5">
    <source>
        <dbReference type="ARBA" id="ARBA00022660"/>
    </source>
</evidence>
<dbReference type="AlphaFoldDB" id="A0A318SK27"/>
<feature type="transmembrane region" description="Helical" evidence="18">
    <location>
        <begin position="104"/>
        <end position="124"/>
    </location>
</feature>
<keyword evidence="13 18" id="KW-0472">Membrane</keyword>
<dbReference type="GO" id="GO:0042773">
    <property type="term" value="P:ATP synthesis coupled electron transport"/>
    <property type="evidence" value="ECO:0007669"/>
    <property type="project" value="TreeGrafter"/>
</dbReference>
<accession>A0A318SK27</accession>
<dbReference type="InterPro" id="IPR014222">
    <property type="entry name" value="Cyt_c_oxidase_su2"/>
</dbReference>
<feature type="domain" description="Cytochrome c" evidence="22">
    <location>
        <begin position="261"/>
        <end position="360"/>
    </location>
</feature>
<dbReference type="GO" id="GO:0016491">
    <property type="term" value="F:oxidoreductase activity"/>
    <property type="evidence" value="ECO:0007669"/>
    <property type="project" value="InterPro"/>
</dbReference>
<comment type="function">
    <text evidence="14 17">Subunits I and II form the functional core of the enzyme complex. Electrons originating in cytochrome c are transferred via heme a and Cu(A) to the binuclear center formed by heme a3 and Cu(B).</text>
</comment>
<keyword evidence="5 16" id="KW-0679">Respiratory chain</keyword>
<dbReference type="PANTHER" id="PTHR22888">
    <property type="entry name" value="CYTOCHROME C OXIDASE, SUBUNIT II"/>
    <property type="match status" value="1"/>
</dbReference>
<dbReference type="Pfam" id="PF00116">
    <property type="entry name" value="COX2"/>
    <property type="match status" value="1"/>
</dbReference>
<evidence type="ECO:0000256" key="7">
    <source>
        <dbReference type="ARBA" id="ARBA00022723"/>
    </source>
</evidence>
<dbReference type="InterPro" id="IPR001505">
    <property type="entry name" value="Copper_CuA"/>
</dbReference>
<evidence type="ECO:0000256" key="8">
    <source>
        <dbReference type="ARBA" id="ARBA00022967"/>
    </source>
</evidence>
<comment type="catalytic activity">
    <reaction evidence="17">
        <text>4 Fe(II)-[cytochrome c] + O2 + 8 H(+)(in) = 4 Fe(III)-[cytochrome c] + 2 H2O + 4 H(+)(out)</text>
        <dbReference type="Rhea" id="RHEA:11436"/>
        <dbReference type="Rhea" id="RHEA-COMP:10350"/>
        <dbReference type="Rhea" id="RHEA-COMP:14399"/>
        <dbReference type="ChEBI" id="CHEBI:15377"/>
        <dbReference type="ChEBI" id="CHEBI:15378"/>
        <dbReference type="ChEBI" id="CHEBI:15379"/>
        <dbReference type="ChEBI" id="CHEBI:29033"/>
        <dbReference type="ChEBI" id="CHEBI:29034"/>
        <dbReference type="EC" id="7.1.1.9"/>
    </reaction>
</comment>
<dbReference type="InterPro" id="IPR036257">
    <property type="entry name" value="Cyt_c_oxidase_su2_TM_sf"/>
</dbReference>
<evidence type="ECO:0000256" key="19">
    <source>
        <dbReference type="SAM" id="SignalP"/>
    </source>
</evidence>
<organism evidence="23 24">
    <name type="scientific">Deinococcus yavapaiensis KR-236</name>
    <dbReference type="NCBI Taxonomy" id="694435"/>
    <lineage>
        <taxon>Bacteria</taxon>
        <taxon>Thermotogati</taxon>
        <taxon>Deinococcota</taxon>
        <taxon>Deinococci</taxon>
        <taxon>Deinococcales</taxon>
        <taxon>Deinococcaceae</taxon>
        <taxon>Deinococcus</taxon>
    </lineage>
</organism>
<evidence type="ECO:0000259" key="20">
    <source>
        <dbReference type="PROSITE" id="PS50857"/>
    </source>
</evidence>
<dbReference type="InterPro" id="IPR011759">
    <property type="entry name" value="Cyt_c_oxidase_su2_TM_dom"/>
</dbReference>
<dbReference type="PROSITE" id="PS50999">
    <property type="entry name" value="COX2_TM"/>
    <property type="match status" value="1"/>
</dbReference>
<evidence type="ECO:0000256" key="12">
    <source>
        <dbReference type="ARBA" id="ARBA00023008"/>
    </source>
</evidence>
<dbReference type="GO" id="GO:0020037">
    <property type="term" value="F:heme binding"/>
    <property type="evidence" value="ECO:0007669"/>
    <property type="project" value="InterPro"/>
</dbReference>
<keyword evidence="10 18" id="KW-1133">Transmembrane helix</keyword>